<feature type="domain" description="Integrase catalytic" evidence="1">
    <location>
        <begin position="1"/>
        <end position="104"/>
    </location>
</feature>
<name>A0AAF0UJM6_SOLVR</name>
<dbReference type="InterPro" id="IPR001584">
    <property type="entry name" value="Integrase_cat-core"/>
</dbReference>
<dbReference type="AlphaFoldDB" id="A0AAF0UJM6"/>
<dbReference type="Proteomes" id="UP001234989">
    <property type="component" value="Chromosome 9"/>
</dbReference>
<sequence length="148" mass="17032">MQVSNPPSFLGLKYQDRGAQFTAQFWKSLQKGLDSKVNLSTDFHSQTDCQAKRTIQTLEDTLRACVIDFKGNWYDHLPLIEFVYNNSYHSSIQMAPYEALYGRRCRSSIGWFEVGEAGLRGPDLVHQAMKKVKIIQERLKIAQSRQKS</sequence>
<gene>
    <name evidence="2" type="ORF">MTR67_040018</name>
</gene>
<dbReference type="GO" id="GO:0015074">
    <property type="term" value="P:DNA integration"/>
    <property type="evidence" value="ECO:0007669"/>
    <property type="project" value="InterPro"/>
</dbReference>
<evidence type="ECO:0000313" key="3">
    <source>
        <dbReference type="Proteomes" id="UP001234989"/>
    </source>
</evidence>
<dbReference type="InterPro" id="IPR012337">
    <property type="entry name" value="RNaseH-like_sf"/>
</dbReference>
<proteinExistence type="predicted"/>
<evidence type="ECO:0000259" key="1">
    <source>
        <dbReference type="PROSITE" id="PS50994"/>
    </source>
</evidence>
<protein>
    <recommendedName>
        <fullName evidence="1">Integrase catalytic domain-containing protein</fullName>
    </recommendedName>
</protein>
<dbReference type="Gene3D" id="3.30.420.10">
    <property type="entry name" value="Ribonuclease H-like superfamily/Ribonuclease H"/>
    <property type="match status" value="1"/>
</dbReference>
<keyword evidence="3" id="KW-1185">Reference proteome</keyword>
<reference evidence="2" key="1">
    <citation type="submission" date="2023-08" db="EMBL/GenBank/DDBJ databases">
        <title>A de novo genome assembly of Solanum verrucosum Schlechtendal, a Mexican diploid species geographically isolated from the other diploid A-genome species in potato relatives.</title>
        <authorList>
            <person name="Hosaka K."/>
        </authorList>
    </citation>
    <scope>NUCLEOTIDE SEQUENCE</scope>
    <source>
        <tissue evidence="2">Young leaves</tissue>
    </source>
</reference>
<dbReference type="GO" id="GO:0003676">
    <property type="term" value="F:nucleic acid binding"/>
    <property type="evidence" value="ECO:0007669"/>
    <property type="project" value="InterPro"/>
</dbReference>
<dbReference type="PANTHER" id="PTHR45835">
    <property type="entry name" value="YALI0A06105P"/>
    <property type="match status" value="1"/>
</dbReference>
<dbReference type="PROSITE" id="PS50994">
    <property type="entry name" value="INTEGRASE"/>
    <property type="match status" value="1"/>
</dbReference>
<dbReference type="InterPro" id="IPR036397">
    <property type="entry name" value="RNaseH_sf"/>
</dbReference>
<evidence type="ECO:0000313" key="2">
    <source>
        <dbReference type="EMBL" id="WMV46633.1"/>
    </source>
</evidence>
<dbReference type="SUPFAM" id="SSF53098">
    <property type="entry name" value="Ribonuclease H-like"/>
    <property type="match status" value="1"/>
</dbReference>
<dbReference type="EMBL" id="CP133620">
    <property type="protein sequence ID" value="WMV46633.1"/>
    <property type="molecule type" value="Genomic_DNA"/>
</dbReference>
<organism evidence="2 3">
    <name type="scientific">Solanum verrucosum</name>
    <dbReference type="NCBI Taxonomy" id="315347"/>
    <lineage>
        <taxon>Eukaryota</taxon>
        <taxon>Viridiplantae</taxon>
        <taxon>Streptophyta</taxon>
        <taxon>Embryophyta</taxon>
        <taxon>Tracheophyta</taxon>
        <taxon>Spermatophyta</taxon>
        <taxon>Magnoliopsida</taxon>
        <taxon>eudicotyledons</taxon>
        <taxon>Gunneridae</taxon>
        <taxon>Pentapetalae</taxon>
        <taxon>asterids</taxon>
        <taxon>lamiids</taxon>
        <taxon>Solanales</taxon>
        <taxon>Solanaceae</taxon>
        <taxon>Solanoideae</taxon>
        <taxon>Solaneae</taxon>
        <taxon>Solanum</taxon>
    </lineage>
</organism>
<accession>A0AAF0UJM6</accession>
<dbReference type="PANTHER" id="PTHR45835:SF102">
    <property type="match status" value="1"/>
</dbReference>